<evidence type="ECO:0000313" key="1">
    <source>
        <dbReference type="EMBL" id="SDW45434.1"/>
    </source>
</evidence>
<protein>
    <submittedName>
        <fullName evidence="1">Uncharacterized protein</fullName>
    </submittedName>
</protein>
<sequence>MYSLECDEPHYVRATYNEEMEQVERSISTADGLEPCEKYYWIKSDDREDVLAVDNFMEAEKILIGLKEGEYEDFEQAVEEHSAVAEIQENRPPF</sequence>
<proteinExistence type="predicted"/>
<reference evidence="1 2" key="1">
    <citation type="submission" date="2016-10" db="EMBL/GenBank/DDBJ databases">
        <authorList>
            <person name="de Groot N.N."/>
        </authorList>
    </citation>
    <scope>NUCLEOTIDE SEQUENCE [LARGE SCALE GENOMIC DNA]</scope>
    <source>
        <strain evidence="1 2">DSM 3756</strain>
    </source>
</reference>
<dbReference type="AlphaFoldDB" id="A0A1H2TQ71"/>
<evidence type="ECO:0000313" key="2">
    <source>
        <dbReference type="Proteomes" id="UP000182573"/>
    </source>
</evidence>
<dbReference type="Proteomes" id="UP000182573">
    <property type="component" value="Unassembled WGS sequence"/>
</dbReference>
<gene>
    <name evidence="1" type="ORF">SAMN05443574_103318</name>
</gene>
<name>A0A1H2TQ71_HALVA</name>
<organism evidence="1 2">
    <name type="scientific">Haloarcula vallismortis</name>
    <name type="common">Halobacterium vallismortis</name>
    <dbReference type="NCBI Taxonomy" id="28442"/>
    <lineage>
        <taxon>Archaea</taxon>
        <taxon>Methanobacteriati</taxon>
        <taxon>Methanobacteriota</taxon>
        <taxon>Stenosarchaea group</taxon>
        <taxon>Halobacteria</taxon>
        <taxon>Halobacteriales</taxon>
        <taxon>Haloarculaceae</taxon>
        <taxon>Haloarcula</taxon>
    </lineage>
</organism>
<dbReference type="EMBL" id="FNOF01000003">
    <property type="protein sequence ID" value="SDW45434.1"/>
    <property type="molecule type" value="Genomic_DNA"/>
</dbReference>
<accession>A0A1H2TQ71</accession>